<dbReference type="InterPro" id="IPR051799">
    <property type="entry name" value="NADH_flavin_oxidoreductase"/>
</dbReference>
<keyword evidence="5" id="KW-1185">Reference proteome</keyword>
<dbReference type="SUPFAM" id="SSF51395">
    <property type="entry name" value="FMN-linked oxidoreductases"/>
    <property type="match status" value="1"/>
</dbReference>
<dbReference type="PANTHER" id="PTHR43656">
    <property type="entry name" value="BINDING OXIDOREDUCTASE, PUTATIVE (AFU_ORTHOLOGUE AFUA_2G08260)-RELATED"/>
    <property type="match status" value="1"/>
</dbReference>
<protein>
    <submittedName>
        <fullName evidence="4">Oxidoreductase, FAD/FMN-binding protein</fullName>
    </submittedName>
</protein>
<dbReference type="Pfam" id="PF00724">
    <property type="entry name" value="Oxidored_FMN"/>
    <property type="match status" value="1"/>
</dbReference>
<keyword evidence="2" id="KW-0560">Oxidoreductase</keyword>
<evidence type="ECO:0000259" key="3">
    <source>
        <dbReference type="Pfam" id="PF00724"/>
    </source>
</evidence>
<feature type="domain" description="NADH:flavin oxidoreductase/NADH oxidase N-terminal" evidence="3">
    <location>
        <begin position="8"/>
        <end position="331"/>
    </location>
</feature>
<dbReference type="STRING" id="525365.HMPREF0548_1178"/>
<dbReference type="AlphaFoldDB" id="C2END2"/>
<organism evidence="4 5">
    <name type="scientific">Lactobacillus ultunensis DSM 16047</name>
    <dbReference type="NCBI Taxonomy" id="525365"/>
    <lineage>
        <taxon>Bacteria</taxon>
        <taxon>Bacillati</taxon>
        <taxon>Bacillota</taxon>
        <taxon>Bacilli</taxon>
        <taxon>Lactobacillales</taxon>
        <taxon>Lactobacillaceae</taxon>
        <taxon>Lactobacillus</taxon>
    </lineage>
</organism>
<proteinExistence type="predicted"/>
<dbReference type="Gene3D" id="3.20.20.70">
    <property type="entry name" value="Aldolase class I"/>
    <property type="match status" value="1"/>
</dbReference>
<dbReference type="InterPro" id="IPR013785">
    <property type="entry name" value="Aldolase_TIM"/>
</dbReference>
<sequence>MKKEYQPLFTPYVLNNGVSIKNHLVVAPLTVYDSGPNGELTDSARNFWRDRLHGFGMWIMPFTNVDPSGIGFESPNAFSNIHLKTLKEYVKIGHDQGTKVIMQLGHSGYKARKWMTQGYGVEAPSKIRSAEEMSDDEVIRIIHSFAKAATLAIKAGMDGVEIQGSNGWLIEQFFAPNINFRDDRWGGDFERRTKFALAIIDEIDAVRKKLNRPDFIIGYRFSPERPRQGFTMADTLKFIDKLVTKPLQYLHVSLLGFYHHVRRGADTKLPRIQVIHDRINGKLPLIGVGELFTGKDLIDAYNTGWAEFLAMGRAVMLNPDLIDLIRNNQEDKIEKKFDWAHQDRYRYTDTMLEAKKQGLDLAYRNPRPRRRR</sequence>
<dbReference type="HOGENOM" id="CLU_012153_2_3_9"/>
<comment type="caution">
    <text evidence="4">The sequence shown here is derived from an EMBL/GenBank/DDBJ whole genome shotgun (WGS) entry which is preliminary data.</text>
</comment>
<dbReference type="OrthoDB" id="9772736at2"/>
<evidence type="ECO:0000256" key="1">
    <source>
        <dbReference type="ARBA" id="ARBA00022630"/>
    </source>
</evidence>
<evidence type="ECO:0000313" key="4">
    <source>
        <dbReference type="EMBL" id="EEJ71936.1"/>
    </source>
</evidence>
<accession>C2END2</accession>
<dbReference type="GO" id="GO:0016491">
    <property type="term" value="F:oxidoreductase activity"/>
    <property type="evidence" value="ECO:0007669"/>
    <property type="project" value="UniProtKB-KW"/>
</dbReference>
<dbReference type="EMBL" id="ACGU01000055">
    <property type="protein sequence ID" value="EEJ71936.1"/>
    <property type="molecule type" value="Genomic_DNA"/>
</dbReference>
<evidence type="ECO:0000313" key="5">
    <source>
        <dbReference type="Proteomes" id="UP000005583"/>
    </source>
</evidence>
<evidence type="ECO:0000256" key="2">
    <source>
        <dbReference type="ARBA" id="ARBA00023002"/>
    </source>
</evidence>
<name>C2END2_9LACO</name>
<dbReference type="GO" id="GO:0010181">
    <property type="term" value="F:FMN binding"/>
    <property type="evidence" value="ECO:0007669"/>
    <property type="project" value="InterPro"/>
</dbReference>
<dbReference type="PATRIC" id="fig|525365.8.peg.152"/>
<dbReference type="Proteomes" id="UP000005583">
    <property type="component" value="Unassembled WGS sequence"/>
</dbReference>
<dbReference type="RefSeq" id="WP_007125706.1">
    <property type="nucleotide sequence ID" value="NZ_AZFO01000010.1"/>
</dbReference>
<dbReference type="InterPro" id="IPR001155">
    <property type="entry name" value="OxRdtase_FMN_N"/>
</dbReference>
<keyword evidence="1" id="KW-0285">Flavoprotein</keyword>
<dbReference type="eggNOG" id="COG1902">
    <property type="taxonomic scope" value="Bacteria"/>
</dbReference>
<dbReference type="PANTHER" id="PTHR43656:SF2">
    <property type="entry name" value="BINDING OXIDOREDUCTASE, PUTATIVE (AFU_ORTHOLOGUE AFUA_2G08260)-RELATED"/>
    <property type="match status" value="1"/>
</dbReference>
<reference evidence="4 5" key="1">
    <citation type="submission" date="2009-01" db="EMBL/GenBank/DDBJ databases">
        <authorList>
            <person name="Qin X."/>
            <person name="Bachman B."/>
            <person name="Battles P."/>
            <person name="Bell A."/>
            <person name="Bess C."/>
            <person name="Bickham C."/>
            <person name="Chaboub L."/>
            <person name="Chen D."/>
            <person name="Coyle M."/>
            <person name="Deiros D.R."/>
            <person name="Dinh H."/>
            <person name="Forbes L."/>
            <person name="Fowler G."/>
            <person name="Francisco L."/>
            <person name="Fu Q."/>
            <person name="Gubbala S."/>
            <person name="Hale W."/>
            <person name="Han Y."/>
            <person name="Hemphill L."/>
            <person name="Highlander S.K."/>
            <person name="Hirani K."/>
            <person name="Hogues M."/>
            <person name="Jackson L."/>
            <person name="Jakkamsetti A."/>
            <person name="Javaid M."/>
            <person name="Jiang H."/>
            <person name="Korchina V."/>
            <person name="Kovar C."/>
            <person name="Lara F."/>
            <person name="Lee S."/>
            <person name="Mata R."/>
            <person name="Mathew T."/>
            <person name="Moen C."/>
            <person name="Morales K."/>
            <person name="Munidasa M."/>
            <person name="Nazareth L."/>
            <person name="Ngo R."/>
            <person name="Nguyen L."/>
            <person name="Okwuonu G."/>
            <person name="Ongeri F."/>
            <person name="Patil S."/>
            <person name="Petrosino J."/>
            <person name="Pham C."/>
            <person name="Pham P."/>
            <person name="Pu L.-L."/>
            <person name="Puazo M."/>
            <person name="Raj R."/>
            <person name="Reid J."/>
            <person name="Rouhana J."/>
            <person name="Saada N."/>
            <person name="Shang Y."/>
            <person name="Simmons D."/>
            <person name="Thornton R."/>
            <person name="Warren J."/>
            <person name="Weissenberger G."/>
            <person name="Zhang J."/>
            <person name="Zhang L."/>
            <person name="Zhou C."/>
            <person name="Zhu D."/>
            <person name="Muzny D."/>
            <person name="Worley K."/>
            <person name="Gibbs R."/>
        </authorList>
    </citation>
    <scope>NUCLEOTIDE SEQUENCE [LARGE SCALE GENOMIC DNA]</scope>
    <source>
        <strain evidence="4 5">DSM 16047</strain>
    </source>
</reference>
<gene>
    <name evidence="4" type="ORF">HMPREF0548_1178</name>
</gene>